<accession>A0AAE0I283</accession>
<proteinExistence type="predicted"/>
<keyword evidence="3" id="KW-1185">Reference proteome</keyword>
<organism evidence="2 3">
    <name type="scientific">Apodospora peruviana</name>
    <dbReference type="NCBI Taxonomy" id="516989"/>
    <lineage>
        <taxon>Eukaryota</taxon>
        <taxon>Fungi</taxon>
        <taxon>Dikarya</taxon>
        <taxon>Ascomycota</taxon>
        <taxon>Pezizomycotina</taxon>
        <taxon>Sordariomycetes</taxon>
        <taxon>Sordariomycetidae</taxon>
        <taxon>Sordariales</taxon>
        <taxon>Lasiosphaeriaceae</taxon>
        <taxon>Apodospora</taxon>
    </lineage>
</organism>
<sequence length="306" mass="35055">MPTRLLEIRESDVKLRESREIGKGTKWCALSYVWGGDQPVKTTKASLGDHHNGIALDRLPQALRDAVRACRALRIPYLWIDALCIVQDDPGDLRTELSCMPGIYQRAAVTISAASATKADDGFLFRRGHWYHECPPVRLQAETESGELVAVFAYERRLWEKEPIARRAWTYQERILSPRVLSYRVTLLEWTCRTRVDSYGLLEPTTLRRNKMDPPEPPYLLSSKPWSDVVEEYSLRSLSFGADKLRALSAIARVYHRETGKTYLAGLWKEDLPLGLCWVRATHHTNSSVPRPTEYRAPSWSWASID</sequence>
<dbReference type="EMBL" id="JAUEDM010000005">
    <property type="protein sequence ID" value="KAK3317020.1"/>
    <property type="molecule type" value="Genomic_DNA"/>
</dbReference>
<feature type="domain" description="Heterokaryon incompatibility" evidence="1">
    <location>
        <begin position="27"/>
        <end position="173"/>
    </location>
</feature>
<dbReference type="InterPro" id="IPR010730">
    <property type="entry name" value="HET"/>
</dbReference>
<feature type="non-terminal residue" evidence="2">
    <location>
        <position position="306"/>
    </location>
</feature>
<evidence type="ECO:0000259" key="1">
    <source>
        <dbReference type="Pfam" id="PF06985"/>
    </source>
</evidence>
<evidence type="ECO:0000313" key="3">
    <source>
        <dbReference type="Proteomes" id="UP001283341"/>
    </source>
</evidence>
<gene>
    <name evidence="2" type="ORF">B0H66DRAFT_479541</name>
</gene>
<comment type="caution">
    <text evidence="2">The sequence shown here is derived from an EMBL/GenBank/DDBJ whole genome shotgun (WGS) entry which is preliminary data.</text>
</comment>
<dbReference type="AlphaFoldDB" id="A0AAE0I283"/>
<dbReference type="PANTHER" id="PTHR33112">
    <property type="entry name" value="DOMAIN PROTEIN, PUTATIVE-RELATED"/>
    <property type="match status" value="1"/>
</dbReference>
<dbReference type="Pfam" id="PF06985">
    <property type="entry name" value="HET"/>
    <property type="match status" value="1"/>
</dbReference>
<name>A0AAE0I283_9PEZI</name>
<reference evidence="2" key="2">
    <citation type="submission" date="2023-06" db="EMBL/GenBank/DDBJ databases">
        <authorList>
            <consortium name="Lawrence Berkeley National Laboratory"/>
            <person name="Haridas S."/>
            <person name="Hensen N."/>
            <person name="Bonometti L."/>
            <person name="Westerberg I."/>
            <person name="Brannstrom I.O."/>
            <person name="Guillou S."/>
            <person name="Cros-Aarteil S."/>
            <person name="Calhoun S."/>
            <person name="Kuo A."/>
            <person name="Mondo S."/>
            <person name="Pangilinan J."/>
            <person name="Riley R."/>
            <person name="Labutti K."/>
            <person name="Andreopoulos B."/>
            <person name="Lipzen A."/>
            <person name="Chen C."/>
            <person name="Yanf M."/>
            <person name="Daum C."/>
            <person name="Ng V."/>
            <person name="Clum A."/>
            <person name="Steindorff A."/>
            <person name="Ohm R."/>
            <person name="Martin F."/>
            <person name="Silar P."/>
            <person name="Natvig D."/>
            <person name="Lalanne C."/>
            <person name="Gautier V."/>
            <person name="Ament-Velasquez S.L."/>
            <person name="Kruys A."/>
            <person name="Hutchinson M.I."/>
            <person name="Powell A.J."/>
            <person name="Barry K."/>
            <person name="Miller A.N."/>
            <person name="Grigoriev I.V."/>
            <person name="Debuchy R."/>
            <person name="Gladieux P."/>
            <person name="Thoren M.H."/>
            <person name="Johannesson H."/>
        </authorList>
    </citation>
    <scope>NUCLEOTIDE SEQUENCE</scope>
    <source>
        <strain evidence="2">CBS 118394</strain>
    </source>
</reference>
<evidence type="ECO:0000313" key="2">
    <source>
        <dbReference type="EMBL" id="KAK3317020.1"/>
    </source>
</evidence>
<reference evidence="2" key="1">
    <citation type="journal article" date="2023" name="Mol. Phylogenet. Evol.">
        <title>Genome-scale phylogeny and comparative genomics of the fungal order Sordariales.</title>
        <authorList>
            <person name="Hensen N."/>
            <person name="Bonometti L."/>
            <person name="Westerberg I."/>
            <person name="Brannstrom I.O."/>
            <person name="Guillou S."/>
            <person name="Cros-Aarteil S."/>
            <person name="Calhoun S."/>
            <person name="Haridas S."/>
            <person name="Kuo A."/>
            <person name="Mondo S."/>
            <person name="Pangilinan J."/>
            <person name="Riley R."/>
            <person name="LaButti K."/>
            <person name="Andreopoulos B."/>
            <person name="Lipzen A."/>
            <person name="Chen C."/>
            <person name="Yan M."/>
            <person name="Daum C."/>
            <person name="Ng V."/>
            <person name="Clum A."/>
            <person name="Steindorff A."/>
            <person name="Ohm R.A."/>
            <person name="Martin F."/>
            <person name="Silar P."/>
            <person name="Natvig D.O."/>
            <person name="Lalanne C."/>
            <person name="Gautier V."/>
            <person name="Ament-Velasquez S.L."/>
            <person name="Kruys A."/>
            <person name="Hutchinson M.I."/>
            <person name="Powell A.J."/>
            <person name="Barry K."/>
            <person name="Miller A.N."/>
            <person name="Grigoriev I.V."/>
            <person name="Debuchy R."/>
            <person name="Gladieux P."/>
            <person name="Hiltunen Thoren M."/>
            <person name="Johannesson H."/>
        </authorList>
    </citation>
    <scope>NUCLEOTIDE SEQUENCE</scope>
    <source>
        <strain evidence="2">CBS 118394</strain>
    </source>
</reference>
<dbReference type="Proteomes" id="UP001283341">
    <property type="component" value="Unassembled WGS sequence"/>
</dbReference>
<protein>
    <submittedName>
        <fullName evidence="2">Heterokaryon incompatibility protein-domain-containing protein</fullName>
    </submittedName>
</protein>
<dbReference type="PANTHER" id="PTHR33112:SF8">
    <property type="entry name" value="HETEROKARYON INCOMPATIBILITY DOMAIN-CONTAINING PROTEIN"/>
    <property type="match status" value="1"/>
</dbReference>